<organism evidence="4">
    <name type="scientific">Thermocrinis ruber</name>
    <dbReference type="NCBI Taxonomy" id="75906"/>
    <lineage>
        <taxon>Bacteria</taxon>
        <taxon>Pseudomonadati</taxon>
        <taxon>Aquificota</taxon>
        <taxon>Aquificia</taxon>
        <taxon>Aquificales</taxon>
        <taxon>Aquificaceae</taxon>
        <taxon>Thermocrinis</taxon>
    </lineage>
</organism>
<evidence type="ECO:0000256" key="1">
    <source>
        <dbReference type="SAM" id="Coils"/>
    </source>
</evidence>
<gene>
    <name evidence="3" type="ORF">THERU_03165</name>
</gene>
<dbReference type="OrthoDB" id="9926803at2"/>
<sequence>MRKLALGVLALSTFAFAGTNHPALDTILYILMDKGLITPEEAQEYAKELKRNMAERNREIESMINKAIEQMRKAMEQKSQ</sequence>
<proteinExistence type="predicted"/>
<keyword evidence="2" id="KW-0732">Signal</keyword>
<protein>
    <recommendedName>
        <fullName evidence="5">CARD domain-containing protein</fullName>
    </recommendedName>
</protein>
<dbReference type="STRING" id="75906.THERU_03165"/>
<evidence type="ECO:0000256" key="2">
    <source>
        <dbReference type="SAM" id="SignalP"/>
    </source>
</evidence>
<dbReference type="AlphaFoldDB" id="W0DFN0"/>
<dbReference type="PATRIC" id="fig|75906.3.peg.612"/>
<dbReference type="EMBL" id="CP007028">
    <property type="protein sequence ID" value="AHE95843.1"/>
    <property type="molecule type" value="Genomic_DNA"/>
</dbReference>
<feature type="coiled-coil region" evidence="1">
    <location>
        <begin position="46"/>
        <end position="77"/>
    </location>
</feature>
<name>W0DFN0_9AQUI</name>
<dbReference type="RefSeq" id="WP_025305825.1">
    <property type="nucleotide sequence ID" value="NZ_CP007028.1"/>
</dbReference>
<keyword evidence="1" id="KW-0175">Coiled coil</keyword>
<dbReference type="Proteomes" id="UP000018914">
    <property type="component" value="Chromosome"/>
</dbReference>
<feature type="signal peptide" evidence="2">
    <location>
        <begin position="1"/>
        <end position="17"/>
    </location>
</feature>
<evidence type="ECO:0008006" key="5">
    <source>
        <dbReference type="Google" id="ProtNLM"/>
    </source>
</evidence>
<evidence type="ECO:0000313" key="3">
    <source>
        <dbReference type="EMBL" id="AHE95843.1"/>
    </source>
</evidence>
<evidence type="ECO:0000313" key="4">
    <source>
        <dbReference type="Proteomes" id="UP000018914"/>
    </source>
</evidence>
<reference evidence="3 4" key="1">
    <citation type="submission" date="2013-12" db="EMBL/GenBank/DDBJ databases">
        <authorList>
            <consortium name="DOE Joint Genome Institute"/>
            <person name="Eisen J."/>
            <person name="Huntemann M."/>
            <person name="Han J."/>
            <person name="Chen A."/>
            <person name="Kyrpides N."/>
            <person name="Mavromatis K."/>
            <person name="Markowitz V."/>
            <person name="Palaniappan K."/>
            <person name="Ivanova N."/>
            <person name="Schaumberg A."/>
            <person name="Pati A."/>
            <person name="Liolios K."/>
            <person name="Nordberg H.P."/>
            <person name="Cantor M.N."/>
            <person name="Hua S.X."/>
            <person name="Woyke T."/>
        </authorList>
    </citation>
    <scope>NUCLEOTIDE SEQUENCE [LARGE SCALE GENOMIC DNA]</scope>
    <source>
        <strain evidence="3 4">DSM 23557</strain>
    </source>
</reference>
<keyword evidence="4" id="KW-1185">Reference proteome</keyword>
<dbReference type="HOGENOM" id="CLU_2682810_0_0_0"/>
<accession>W0DFN0</accession>
<feature type="chain" id="PRO_5004786819" description="CARD domain-containing protein" evidence="2">
    <location>
        <begin position="18"/>
        <end position="80"/>
    </location>
</feature>
<dbReference type="KEGG" id="trd:THERU_03165"/>